<dbReference type="RefSeq" id="WP_267738541.1">
    <property type="nucleotide sequence ID" value="NZ_CP113089.1"/>
</dbReference>
<protein>
    <submittedName>
        <fullName evidence="2">DUF4190 domain-containing protein</fullName>
    </submittedName>
</protein>
<dbReference type="EMBL" id="CP113089">
    <property type="protein sequence ID" value="WAB82409.1"/>
    <property type="molecule type" value="Genomic_DNA"/>
</dbReference>
<gene>
    <name evidence="2" type="ORF">OVN18_05240</name>
</gene>
<name>A0A9E8MN15_9MICO</name>
<evidence type="ECO:0000313" key="3">
    <source>
        <dbReference type="Proteomes" id="UP001164706"/>
    </source>
</evidence>
<feature type="transmembrane region" description="Helical" evidence="1">
    <location>
        <begin position="75"/>
        <end position="105"/>
    </location>
</feature>
<organism evidence="2 3">
    <name type="scientific">Microcella daejeonensis</name>
    <dbReference type="NCBI Taxonomy" id="2994971"/>
    <lineage>
        <taxon>Bacteria</taxon>
        <taxon>Bacillati</taxon>
        <taxon>Actinomycetota</taxon>
        <taxon>Actinomycetes</taxon>
        <taxon>Micrococcales</taxon>
        <taxon>Microbacteriaceae</taxon>
        <taxon>Microcella</taxon>
    </lineage>
</organism>
<evidence type="ECO:0000256" key="1">
    <source>
        <dbReference type="SAM" id="Phobius"/>
    </source>
</evidence>
<keyword evidence="3" id="KW-1185">Reference proteome</keyword>
<dbReference type="AlphaFoldDB" id="A0A9E8MN15"/>
<feature type="transmembrane region" description="Helical" evidence="1">
    <location>
        <begin position="40"/>
        <end position="63"/>
    </location>
</feature>
<keyword evidence="1" id="KW-0812">Transmembrane</keyword>
<sequence length="133" mass="13231">MTDAPPPAQPAYNQQPAAYGMNGATGPAGSPSTGEDPGRVLGIVALVLAFLFSLAGLITGIIARNKSKAAGYSNGFAKWAIILSIVFMVLGVIAAIVLVVGGAALVGGAIEQACQGLEPGTYPTTTGESITCP</sequence>
<evidence type="ECO:0000313" key="2">
    <source>
        <dbReference type="EMBL" id="WAB82409.1"/>
    </source>
</evidence>
<accession>A0A9E8MN15</accession>
<reference evidence="2" key="1">
    <citation type="submission" date="2022-11" db="EMBL/GenBank/DDBJ databases">
        <title>Description of Microcella daejonensis nov. sp, isolated from riverside soil.</title>
        <authorList>
            <person name="Molina K.M."/>
            <person name="Kim S.B."/>
        </authorList>
    </citation>
    <scope>NUCLEOTIDE SEQUENCE</scope>
    <source>
        <strain evidence="2">MMS21-STM12</strain>
    </source>
</reference>
<keyword evidence="1" id="KW-1133">Transmembrane helix</keyword>
<keyword evidence="1" id="KW-0472">Membrane</keyword>
<dbReference type="Proteomes" id="UP001164706">
    <property type="component" value="Chromosome"/>
</dbReference>
<dbReference type="KEGG" id="mdb:OVN18_05240"/>
<proteinExistence type="predicted"/>